<evidence type="ECO:0000313" key="1">
    <source>
        <dbReference type="EMBL" id="PKY58157.1"/>
    </source>
</evidence>
<reference evidence="1 2" key="1">
    <citation type="submission" date="2015-10" db="EMBL/GenBank/DDBJ databases">
        <title>Genome analyses suggest a sexual origin of heterokaryosis in a supposedly ancient asexual fungus.</title>
        <authorList>
            <person name="Ropars J."/>
            <person name="Sedzielewska K."/>
            <person name="Noel J."/>
            <person name="Charron P."/>
            <person name="Farinelli L."/>
            <person name="Marton T."/>
            <person name="Kruger M."/>
            <person name="Pelin A."/>
            <person name="Brachmann A."/>
            <person name="Corradi N."/>
        </authorList>
    </citation>
    <scope>NUCLEOTIDE SEQUENCE [LARGE SCALE GENOMIC DNA]</scope>
    <source>
        <strain evidence="1 2">A4</strain>
    </source>
</reference>
<sequence>MYISIIIGDEVINNEHFTFDKIICEIYGQHTEGDDLWKGVVVVSRCTQKSDNDDFVYGYQYPKQILSEWLKLGGNDVKDSWQNIIIPSAQWSEPSIRHLQLAVKTSRATELMNSYYVSVIYFIRILKGCLEQNNNLAIGSQNNIVCITL</sequence>
<keyword evidence="2" id="KW-1185">Reference proteome</keyword>
<gene>
    <name evidence="1" type="ORF">RhiirA4_479830</name>
</gene>
<dbReference type="Proteomes" id="UP000234323">
    <property type="component" value="Unassembled WGS sequence"/>
</dbReference>
<name>A0A2I1HGZ6_9GLOM</name>
<dbReference type="VEuPathDB" id="FungiDB:RhiirA1_462297"/>
<evidence type="ECO:0000313" key="2">
    <source>
        <dbReference type="Proteomes" id="UP000234323"/>
    </source>
</evidence>
<accession>A0A2I1HGZ6</accession>
<dbReference type="AlphaFoldDB" id="A0A2I1HGZ6"/>
<dbReference type="VEuPathDB" id="FungiDB:RhiirFUN_008767"/>
<organism evidence="1 2">
    <name type="scientific">Rhizophagus irregularis</name>
    <dbReference type="NCBI Taxonomy" id="588596"/>
    <lineage>
        <taxon>Eukaryota</taxon>
        <taxon>Fungi</taxon>
        <taxon>Fungi incertae sedis</taxon>
        <taxon>Mucoromycota</taxon>
        <taxon>Glomeromycotina</taxon>
        <taxon>Glomeromycetes</taxon>
        <taxon>Glomerales</taxon>
        <taxon>Glomeraceae</taxon>
        <taxon>Rhizophagus</taxon>
    </lineage>
</organism>
<comment type="caution">
    <text evidence="1">The sequence shown here is derived from an EMBL/GenBank/DDBJ whole genome shotgun (WGS) entry which is preliminary data.</text>
</comment>
<dbReference type="VEuPathDB" id="FungiDB:FUN_008403"/>
<dbReference type="EMBL" id="LLXI01002874">
    <property type="protein sequence ID" value="PKY58157.1"/>
    <property type="molecule type" value="Genomic_DNA"/>
</dbReference>
<protein>
    <submittedName>
        <fullName evidence="1">Uncharacterized protein</fullName>
    </submittedName>
</protein>
<proteinExistence type="predicted"/>